<proteinExistence type="predicted"/>
<accession>A0AAE8M6U6</accession>
<keyword evidence="2" id="KW-0812">Transmembrane</keyword>
<evidence type="ECO:0000313" key="3">
    <source>
        <dbReference type="EMBL" id="SPJ75461.1"/>
    </source>
</evidence>
<keyword evidence="4" id="KW-1185">Reference proteome</keyword>
<sequence length="134" mass="14006">MSKSIEARKRQAMAPVLAGITLLGAGVYYLSKQPKEDLPSVDIRGANGVIGAGGATTGNISTKLQSAFGTGGSTAGVGADYETKDTRVASNMTGLYTKREADKPEDRDYRNPRTPRGENAKEKEITGVTGSPGK</sequence>
<feature type="region of interest" description="Disordered" evidence="1">
    <location>
        <begin position="90"/>
        <end position="134"/>
    </location>
</feature>
<feature type="transmembrane region" description="Helical" evidence="2">
    <location>
        <begin position="12"/>
        <end position="30"/>
    </location>
</feature>
<name>A0AAE8M6U6_9HYPO</name>
<organism evidence="3 4">
    <name type="scientific">Fusarium torulosum</name>
    <dbReference type="NCBI Taxonomy" id="33205"/>
    <lineage>
        <taxon>Eukaryota</taxon>
        <taxon>Fungi</taxon>
        <taxon>Dikarya</taxon>
        <taxon>Ascomycota</taxon>
        <taxon>Pezizomycotina</taxon>
        <taxon>Sordariomycetes</taxon>
        <taxon>Hypocreomycetidae</taxon>
        <taxon>Hypocreales</taxon>
        <taxon>Nectriaceae</taxon>
        <taxon>Fusarium</taxon>
    </lineage>
</organism>
<evidence type="ECO:0000256" key="2">
    <source>
        <dbReference type="SAM" id="Phobius"/>
    </source>
</evidence>
<protein>
    <submittedName>
        <fullName evidence="3">Uncharacterized protein</fullName>
    </submittedName>
</protein>
<keyword evidence="2" id="KW-1133">Transmembrane helix</keyword>
<reference evidence="3" key="1">
    <citation type="submission" date="2018-03" db="EMBL/GenBank/DDBJ databases">
        <authorList>
            <person name="Guldener U."/>
        </authorList>
    </citation>
    <scope>NUCLEOTIDE SEQUENCE</scope>
</reference>
<dbReference type="AlphaFoldDB" id="A0AAE8M6U6"/>
<dbReference type="Proteomes" id="UP001187734">
    <property type="component" value="Unassembled WGS sequence"/>
</dbReference>
<gene>
    <name evidence="3" type="ORF">FTOL_05192</name>
</gene>
<comment type="caution">
    <text evidence="3">The sequence shown here is derived from an EMBL/GenBank/DDBJ whole genome shotgun (WGS) entry which is preliminary data.</text>
</comment>
<evidence type="ECO:0000256" key="1">
    <source>
        <dbReference type="SAM" id="MobiDB-lite"/>
    </source>
</evidence>
<feature type="compositionally biased region" description="Basic and acidic residues" evidence="1">
    <location>
        <begin position="97"/>
        <end position="125"/>
    </location>
</feature>
<dbReference type="EMBL" id="ONZP01000163">
    <property type="protein sequence ID" value="SPJ75461.1"/>
    <property type="molecule type" value="Genomic_DNA"/>
</dbReference>
<keyword evidence="2" id="KW-0472">Membrane</keyword>
<evidence type="ECO:0000313" key="4">
    <source>
        <dbReference type="Proteomes" id="UP001187734"/>
    </source>
</evidence>